<proteinExistence type="predicted"/>
<accession>A0A8H5ZG76</accession>
<evidence type="ECO:0000313" key="1">
    <source>
        <dbReference type="EMBL" id="KAF5847273.1"/>
    </source>
</evidence>
<name>A0A8H5ZG76_COCSA</name>
<protein>
    <submittedName>
        <fullName evidence="1">Uncharacterized protein</fullName>
    </submittedName>
</protein>
<dbReference type="AlphaFoldDB" id="A0A8H5ZG76"/>
<evidence type="ECO:0000313" key="2">
    <source>
        <dbReference type="Proteomes" id="UP000624244"/>
    </source>
</evidence>
<gene>
    <name evidence="1" type="ORF">GGP41_003554</name>
</gene>
<reference evidence="1" key="1">
    <citation type="submission" date="2019-11" db="EMBL/GenBank/DDBJ databases">
        <title>Bipolaris sorokiniana Genome sequencing.</title>
        <authorList>
            <person name="Wang H."/>
        </authorList>
    </citation>
    <scope>NUCLEOTIDE SEQUENCE</scope>
</reference>
<sequence>MGWIARTSKRSLLNKKPSSHDLRLASSQQRTDTYDNFKRKRFKKKTHVRAKLFANHLTYPTEEYQVYYVITHLIIKQKALQYLRTTKQGKEEFLPHFYKAGLGSLNNALKINYLKNSLNRKLLRY</sequence>
<dbReference type="Proteomes" id="UP000624244">
    <property type="component" value="Unassembled WGS sequence"/>
</dbReference>
<dbReference type="EMBL" id="WNKQ01000014">
    <property type="protein sequence ID" value="KAF5847273.1"/>
    <property type="molecule type" value="Genomic_DNA"/>
</dbReference>
<organism evidence="1 2">
    <name type="scientific">Cochliobolus sativus</name>
    <name type="common">Common root rot and spot blotch fungus</name>
    <name type="synonym">Bipolaris sorokiniana</name>
    <dbReference type="NCBI Taxonomy" id="45130"/>
    <lineage>
        <taxon>Eukaryota</taxon>
        <taxon>Fungi</taxon>
        <taxon>Dikarya</taxon>
        <taxon>Ascomycota</taxon>
        <taxon>Pezizomycotina</taxon>
        <taxon>Dothideomycetes</taxon>
        <taxon>Pleosporomycetidae</taxon>
        <taxon>Pleosporales</taxon>
        <taxon>Pleosporineae</taxon>
        <taxon>Pleosporaceae</taxon>
        <taxon>Bipolaris</taxon>
    </lineage>
</organism>
<comment type="caution">
    <text evidence="1">The sequence shown here is derived from an EMBL/GenBank/DDBJ whole genome shotgun (WGS) entry which is preliminary data.</text>
</comment>